<protein>
    <submittedName>
        <fullName evidence="1">Uncharacterized protein</fullName>
    </submittedName>
</protein>
<name>A0A0M0H5R2_ANEMI</name>
<dbReference type="STRING" id="47500.AF333_17845"/>
<dbReference type="AlphaFoldDB" id="A0A0M0H5R2"/>
<proteinExistence type="predicted"/>
<evidence type="ECO:0000313" key="1">
    <source>
        <dbReference type="EMBL" id="KON97057.1"/>
    </source>
</evidence>
<gene>
    <name evidence="1" type="ORF">AF333_17845</name>
</gene>
<reference evidence="1 2" key="1">
    <citation type="submission" date="2015-07" db="EMBL/GenBank/DDBJ databases">
        <title>Fjat-14205 dsm 2895.</title>
        <authorList>
            <person name="Liu B."/>
            <person name="Wang J."/>
            <person name="Zhu Y."/>
            <person name="Liu G."/>
            <person name="Chen Q."/>
            <person name="Chen Z."/>
            <person name="Lan J."/>
            <person name="Che J."/>
            <person name="Ge C."/>
            <person name="Shi H."/>
            <person name="Pan Z."/>
            <person name="Liu X."/>
        </authorList>
    </citation>
    <scope>NUCLEOTIDE SEQUENCE [LARGE SCALE GENOMIC DNA]</scope>
    <source>
        <strain evidence="1 2">DSM 2895</strain>
    </source>
</reference>
<sequence length="110" mass="12835">MLKKEPTYHMKPNPHIHPLCAEAIQKIVRMENPKFADFVALKTYGTDVYSAMGWDELQQYINEETIVIVEQFEDETNILSALRWVARGLPARYAMRKASADYSMYRYKGT</sequence>
<organism evidence="1 2">
    <name type="scientific">Aneurinibacillus migulanus</name>
    <name type="common">Bacillus migulanus</name>
    <dbReference type="NCBI Taxonomy" id="47500"/>
    <lineage>
        <taxon>Bacteria</taxon>
        <taxon>Bacillati</taxon>
        <taxon>Bacillota</taxon>
        <taxon>Bacilli</taxon>
        <taxon>Bacillales</taxon>
        <taxon>Paenibacillaceae</taxon>
        <taxon>Aneurinibacillus group</taxon>
        <taxon>Aneurinibacillus</taxon>
    </lineage>
</organism>
<accession>A0A0M0H5R2</accession>
<keyword evidence="2" id="KW-1185">Reference proteome</keyword>
<dbReference type="EMBL" id="LGUG01000004">
    <property type="protein sequence ID" value="KON97057.1"/>
    <property type="molecule type" value="Genomic_DNA"/>
</dbReference>
<evidence type="ECO:0000313" key="2">
    <source>
        <dbReference type="Proteomes" id="UP000037269"/>
    </source>
</evidence>
<dbReference type="PATRIC" id="fig|47500.12.peg.3457"/>
<dbReference type="RefSeq" id="WP_043068622.1">
    <property type="nucleotide sequence ID" value="NZ_BJOA01000114.1"/>
</dbReference>
<dbReference type="Proteomes" id="UP000037269">
    <property type="component" value="Unassembled WGS sequence"/>
</dbReference>
<comment type="caution">
    <text evidence="1">The sequence shown here is derived from an EMBL/GenBank/DDBJ whole genome shotgun (WGS) entry which is preliminary data.</text>
</comment>